<evidence type="ECO:0000256" key="1">
    <source>
        <dbReference type="SAM" id="MobiDB-lite"/>
    </source>
</evidence>
<proteinExistence type="predicted"/>
<name>A0A1I5TLJ2_9GAMM</name>
<evidence type="ECO:0000313" key="3">
    <source>
        <dbReference type="EMBL" id="SFP83497.1"/>
    </source>
</evidence>
<organism evidence="3 4">
    <name type="scientific">Geopseudomonas sagittaria</name>
    <dbReference type="NCBI Taxonomy" id="1135990"/>
    <lineage>
        <taxon>Bacteria</taxon>
        <taxon>Pseudomonadati</taxon>
        <taxon>Pseudomonadota</taxon>
        <taxon>Gammaproteobacteria</taxon>
        <taxon>Pseudomonadales</taxon>
        <taxon>Pseudomonadaceae</taxon>
        <taxon>Geopseudomonas</taxon>
    </lineage>
</organism>
<dbReference type="InterPro" id="IPR010127">
    <property type="entry name" value="Phasin_subfam-1"/>
</dbReference>
<dbReference type="Proteomes" id="UP000243084">
    <property type="component" value="Unassembled WGS sequence"/>
</dbReference>
<evidence type="ECO:0000259" key="2">
    <source>
        <dbReference type="Pfam" id="PF09361"/>
    </source>
</evidence>
<dbReference type="Pfam" id="PF09361">
    <property type="entry name" value="Phasin_2"/>
    <property type="match status" value="1"/>
</dbReference>
<protein>
    <submittedName>
        <fullName evidence="3">Phasin family protein</fullName>
    </submittedName>
</protein>
<keyword evidence="4" id="KW-1185">Reference proteome</keyword>
<dbReference type="AlphaFoldDB" id="A0A1I5TLJ2"/>
<sequence length="191" mass="20429">MTFFDSEKLQATQKSNLELLQQMNSKFLKGIEQISHLQIATLRSASEETFANASKLLAVRDPQSFTEVLSSIAHPAQQAERLMDFNRKVYDLLSSTQADIAKLSERQAARNAQQVQELVEEIAKNAPAGSESAVAVLKSAVETAGSVYESAQKTAKQAAEIAENGITAAATAAGQATREATKAAAGTTRSK</sequence>
<dbReference type="NCBIfam" id="TIGR01841">
    <property type="entry name" value="phasin"/>
    <property type="match status" value="1"/>
</dbReference>
<gene>
    <name evidence="3" type="ORF">SAMN05216229_106166</name>
</gene>
<reference evidence="4" key="1">
    <citation type="submission" date="2016-10" db="EMBL/GenBank/DDBJ databases">
        <authorList>
            <person name="Varghese N."/>
            <person name="Submissions S."/>
        </authorList>
    </citation>
    <scope>NUCLEOTIDE SEQUENCE [LARGE SCALE GENOMIC DNA]</scope>
    <source>
        <strain evidence="4">JCM 18195</strain>
    </source>
</reference>
<evidence type="ECO:0000313" key="4">
    <source>
        <dbReference type="Proteomes" id="UP000243084"/>
    </source>
</evidence>
<feature type="region of interest" description="Disordered" evidence="1">
    <location>
        <begin position="171"/>
        <end position="191"/>
    </location>
</feature>
<dbReference type="RefSeq" id="WP_092430666.1">
    <property type="nucleotide sequence ID" value="NZ_FOXM01000006.1"/>
</dbReference>
<dbReference type="OrthoDB" id="5298576at2"/>
<accession>A0A1I5TLJ2</accession>
<dbReference type="EMBL" id="FOXM01000006">
    <property type="protein sequence ID" value="SFP83497.1"/>
    <property type="molecule type" value="Genomic_DNA"/>
</dbReference>
<feature type="domain" description="Phasin" evidence="2">
    <location>
        <begin position="7"/>
        <end position="107"/>
    </location>
</feature>
<dbReference type="InterPro" id="IPR018968">
    <property type="entry name" value="Phasin"/>
</dbReference>